<name>A0AA38STF6_9ASTR</name>
<dbReference type="Pfam" id="PF14223">
    <property type="entry name" value="Retrotran_gag_2"/>
    <property type="match status" value="1"/>
</dbReference>
<evidence type="ECO:0000313" key="1">
    <source>
        <dbReference type="EMBL" id="KAJ9544638.1"/>
    </source>
</evidence>
<comment type="caution">
    <text evidence="1">The sequence shown here is derived from an EMBL/GenBank/DDBJ whole genome shotgun (WGS) entry which is preliminary data.</text>
</comment>
<dbReference type="Proteomes" id="UP001172457">
    <property type="component" value="Chromosome 6"/>
</dbReference>
<protein>
    <submittedName>
        <fullName evidence="1">Uncharacterized protein</fullName>
    </submittedName>
</protein>
<dbReference type="PANTHER" id="PTHR35317:SF23">
    <property type="entry name" value="OS04G0629600 PROTEIN"/>
    <property type="match status" value="1"/>
</dbReference>
<keyword evidence="2" id="KW-1185">Reference proteome</keyword>
<organism evidence="1 2">
    <name type="scientific">Centaurea solstitialis</name>
    <name type="common">yellow star-thistle</name>
    <dbReference type="NCBI Taxonomy" id="347529"/>
    <lineage>
        <taxon>Eukaryota</taxon>
        <taxon>Viridiplantae</taxon>
        <taxon>Streptophyta</taxon>
        <taxon>Embryophyta</taxon>
        <taxon>Tracheophyta</taxon>
        <taxon>Spermatophyta</taxon>
        <taxon>Magnoliopsida</taxon>
        <taxon>eudicotyledons</taxon>
        <taxon>Gunneridae</taxon>
        <taxon>Pentapetalae</taxon>
        <taxon>asterids</taxon>
        <taxon>campanulids</taxon>
        <taxon>Asterales</taxon>
        <taxon>Asteraceae</taxon>
        <taxon>Carduoideae</taxon>
        <taxon>Cardueae</taxon>
        <taxon>Centaureinae</taxon>
        <taxon>Centaurea</taxon>
    </lineage>
</organism>
<evidence type="ECO:0000313" key="2">
    <source>
        <dbReference type="Proteomes" id="UP001172457"/>
    </source>
</evidence>
<reference evidence="1" key="1">
    <citation type="submission" date="2023-03" db="EMBL/GenBank/DDBJ databases">
        <title>Chromosome-scale reference genome and RAD-based genetic map of yellow starthistle (Centaurea solstitialis) reveal putative structural variation and QTLs associated with invader traits.</title>
        <authorList>
            <person name="Reatini B."/>
            <person name="Cang F.A."/>
            <person name="Jiang Q."/>
            <person name="Mckibben M.T.W."/>
            <person name="Barker M.S."/>
            <person name="Rieseberg L.H."/>
            <person name="Dlugosch K.M."/>
        </authorList>
    </citation>
    <scope>NUCLEOTIDE SEQUENCE</scope>
    <source>
        <strain evidence="1">CAN-66</strain>
        <tissue evidence="1">Leaf</tissue>
    </source>
</reference>
<dbReference type="EMBL" id="JARYMX010000006">
    <property type="protein sequence ID" value="KAJ9544638.1"/>
    <property type="molecule type" value="Genomic_DNA"/>
</dbReference>
<accession>A0AA38STF6</accession>
<gene>
    <name evidence="1" type="ORF">OSB04_024345</name>
</gene>
<dbReference type="AlphaFoldDB" id="A0AA38STF6"/>
<sequence length="644" mass="72305">MIDLKIETDLAVRNLEAKVCSRGDRRRSYVDVEAFPNALPKGKKECQEEVSVVSEPSGVLLGDLSGFRSVDMLRLAFGSGVVSSLVLVELAPADVKEGHPQGSVQSQMRDESVERMLVRTKLLMLEYLKLEEVRCIGIGRPITGDRKRSAMCPICRVVFDQSEGGMAASIAQSWEIGSFSFVNRRIVVIFGQRLHDSLFFNLTGGIEHRRLHSVSTRRAQSALELWSRARLELISSVSTRIGPVRGSVSELFLGQRLTSRSKARADARRVYKTFRHYNELEKSRAEIDDKALTFLTMAIPNDLFNRVDSRKTAKELWDELEKQFQGTERSIQGKLNQAIGAYEGFKALEGETLADSYSQFNIILNDLRRNGMNKSTSEINFKFLKNLNPKWDHYSVNLQMNKKLAEKDLHDLYSILSQDEVKVKDIVMKQKSISDSLALLTGKSKSVISSTSKKKTHSKALVTEFSDSESETVEDDSSESDVDLKRVADKLALLSTSIHKRYGKKKFYSKPKFESYKRDKYKPKEYVQAADISELVPTVRAASTRPILRAGSHCQTGGGYFRAGSHCESCKYSSHSQIVLVRSSIAVSTLLSINLFFQLVLDQIHSLDQLTLPFSTLGLWHIVLQQTVLHPVVYVQKGAVTEAG</sequence>
<proteinExistence type="predicted"/>
<dbReference type="PANTHER" id="PTHR35317">
    <property type="entry name" value="OS04G0629600 PROTEIN"/>
    <property type="match status" value="1"/>
</dbReference>